<dbReference type="SMART" id="SM00066">
    <property type="entry name" value="GAL4"/>
    <property type="match status" value="1"/>
</dbReference>
<evidence type="ECO:0000256" key="4">
    <source>
        <dbReference type="ARBA" id="ARBA00023125"/>
    </source>
</evidence>
<evidence type="ECO:0000256" key="6">
    <source>
        <dbReference type="ARBA" id="ARBA00023242"/>
    </source>
</evidence>
<dbReference type="PANTHER" id="PTHR47660:SF2">
    <property type="entry name" value="TRANSCRIPTION FACTOR WITH C2H2 AND ZN(2)-CYS(6) DNA BINDING DOMAIN (EUROFUNG)"/>
    <property type="match status" value="1"/>
</dbReference>
<dbReference type="GO" id="GO:0000981">
    <property type="term" value="F:DNA-binding transcription factor activity, RNA polymerase II-specific"/>
    <property type="evidence" value="ECO:0007669"/>
    <property type="project" value="InterPro"/>
</dbReference>
<evidence type="ECO:0000313" key="9">
    <source>
        <dbReference type="EMBL" id="KAH8697912.1"/>
    </source>
</evidence>
<keyword evidence="3" id="KW-0805">Transcription regulation</keyword>
<dbReference type="RefSeq" id="XP_046072613.1">
    <property type="nucleotide sequence ID" value="XM_046220464.1"/>
</dbReference>
<dbReference type="InterPro" id="IPR001138">
    <property type="entry name" value="Zn2Cys6_DnaBD"/>
</dbReference>
<dbReference type="CDD" id="cd00067">
    <property type="entry name" value="GAL4"/>
    <property type="match status" value="1"/>
</dbReference>
<dbReference type="Pfam" id="PF00172">
    <property type="entry name" value="Zn_clus"/>
    <property type="match status" value="1"/>
</dbReference>
<feature type="region of interest" description="Disordered" evidence="7">
    <location>
        <begin position="16"/>
        <end position="35"/>
    </location>
</feature>
<keyword evidence="6" id="KW-0539">Nucleus</keyword>
<protein>
    <recommendedName>
        <fullName evidence="8">Zn(2)-C6 fungal-type domain-containing protein</fullName>
    </recommendedName>
</protein>
<dbReference type="SUPFAM" id="SSF57701">
    <property type="entry name" value="Zn2/Cys6 DNA-binding domain"/>
    <property type="match status" value="1"/>
</dbReference>
<keyword evidence="2" id="KW-0862">Zinc</keyword>
<evidence type="ECO:0000256" key="2">
    <source>
        <dbReference type="ARBA" id="ARBA00022833"/>
    </source>
</evidence>
<name>A0AAD4KQA0_9EURO</name>
<gene>
    <name evidence="9" type="ORF">BGW36DRAFT_427851</name>
</gene>
<accession>A0AAD4KQA0</accession>
<dbReference type="PROSITE" id="PS50048">
    <property type="entry name" value="ZN2_CY6_FUNGAL_2"/>
    <property type="match status" value="1"/>
</dbReference>
<dbReference type="Proteomes" id="UP001201262">
    <property type="component" value="Unassembled WGS sequence"/>
</dbReference>
<evidence type="ECO:0000313" key="10">
    <source>
        <dbReference type="Proteomes" id="UP001201262"/>
    </source>
</evidence>
<dbReference type="GO" id="GO:0003677">
    <property type="term" value="F:DNA binding"/>
    <property type="evidence" value="ECO:0007669"/>
    <property type="project" value="UniProtKB-KW"/>
</dbReference>
<comment type="caution">
    <text evidence="9">The sequence shown here is derived from an EMBL/GenBank/DDBJ whole genome shotgun (WGS) entry which is preliminary data.</text>
</comment>
<evidence type="ECO:0000256" key="3">
    <source>
        <dbReference type="ARBA" id="ARBA00023015"/>
    </source>
</evidence>
<proteinExistence type="predicted"/>
<keyword evidence="10" id="KW-1185">Reference proteome</keyword>
<organism evidence="9 10">
    <name type="scientific">Talaromyces proteolyticus</name>
    <dbReference type="NCBI Taxonomy" id="1131652"/>
    <lineage>
        <taxon>Eukaryota</taxon>
        <taxon>Fungi</taxon>
        <taxon>Dikarya</taxon>
        <taxon>Ascomycota</taxon>
        <taxon>Pezizomycotina</taxon>
        <taxon>Eurotiomycetes</taxon>
        <taxon>Eurotiomycetidae</taxon>
        <taxon>Eurotiales</taxon>
        <taxon>Trichocomaceae</taxon>
        <taxon>Talaromyces</taxon>
        <taxon>Talaromyces sect. Bacilispori</taxon>
    </lineage>
</organism>
<evidence type="ECO:0000259" key="8">
    <source>
        <dbReference type="PROSITE" id="PS50048"/>
    </source>
</evidence>
<keyword evidence="5" id="KW-0804">Transcription</keyword>
<keyword evidence="4" id="KW-0238">DNA-binding</keyword>
<reference evidence="9" key="1">
    <citation type="submission" date="2021-12" db="EMBL/GenBank/DDBJ databases">
        <title>Convergent genome expansion in fungi linked to evolution of root-endophyte symbiosis.</title>
        <authorList>
            <consortium name="DOE Joint Genome Institute"/>
            <person name="Ke Y.-H."/>
            <person name="Bonito G."/>
            <person name="Liao H.-L."/>
            <person name="Looney B."/>
            <person name="Rojas-Flechas A."/>
            <person name="Nash J."/>
            <person name="Hameed K."/>
            <person name="Schadt C."/>
            <person name="Martin F."/>
            <person name="Crous P.W."/>
            <person name="Miettinen O."/>
            <person name="Magnuson J.K."/>
            <person name="Labbe J."/>
            <person name="Jacobson D."/>
            <person name="Doktycz M.J."/>
            <person name="Veneault-Fourrey C."/>
            <person name="Kuo A."/>
            <person name="Mondo S."/>
            <person name="Calhoun S."/>
            <person name="Riley R."/>
            <person name="Ohm R."/>
            <person name="LaButti K."/>
            <person name="Andreopoulos B."/>
            <person name="Pangilinan J."/>
            <person name="Nolan M."/>
            <person name="Tritt A."/>
            <person name="Clum A."/>
            <person name="Lipzen A."/>
            <person name="Daum C."/>
            <person name="Barry K."/>
            <person name="Grigoriev I.V."/>
            <person name="Vilgalys R."/>
        </authorList>
    </citation>
    <scope>NUCLEOTIDE SEQUENCE</scope>
    <source>
        <strain evidence="9">PMI_201</strain>
    </source>
</reference>
<dbReference type="Gene3D" id="4.10.240.10">
    <property type="entry name" value="Zn(2)-C6 fungal-type DNA-binding domain"/>
    <property type="match status" value="1"/>
</dbReference>
<keyword evidence="1" id="KW-0479">Metal-binding</keyword>
<sequence length="389" mass="42763">MVSSASVPTQYTLTWDARTSSDAPTESPRRSDLCQSSQRRLREACDGCRHSRVRCGGGQPCSRCHTRGMDCHYGVSRRSGRLRASPLRDTQPAATITTSSPTISSVTANALDETNGHPKSTPMVDPSAVLVSSSQPDLGNFNTDAWLNFSTFMGAPSSSSLDDLNLYPSFAVDMPPTQLYDAPTTTTINDNSNHNNTFSPPHTPPIRNAPSTCNCLSSQFSCMATMTSFRDANNVGIDTILNTARETTKMLSDQLNCTDCTKGTWSFVVNILILQRLLYMFCSLATCRYIDVKSVKLGVGNYQLSEEEDLTHKKMLALSSLKLLEEFLGNFRDAVNKFLNLTATMKSQCNTPLTTDYANLKFAADGLDYITARLKTIKGTIESDSWRRV</sequence>
<dbReference type="EMBL" id="JAJTJA010000006">
    <property type="protein sequence ID" value="KAH8697912.1"/>
    <property type="molecule type" value="Genomic_DNA"/>
</dbReference>
<dbReference type="GO" id="GO:0008270">
    <property type="term" value="F:zinc ion binding"/>
    <property type="evidence" value="ECO:0007669"/>
    <property type="project" value="InterPro"/>
</dbReference>
<dbReference type="GeneID" id="70250751"/>
<dbReference type="PANTHER" id="PTHR47660">
    <property type="entry name" value="TRANSCRIPTION FACTOR WITH C2H2 AND ZN(2)-CYS(6) DNA BINDING DOMAIN (EUROFUNG)-RELATED-RELATED"/>
    <property type="match status" value="1"/>
</dbReference>
<evidence type="ECO:0000256" key="7">
    <source>
        <dbReference type="SAM" id="MobiDB-lite"/>
    </source>
</evidence>
<dbReference type="PROSITE" id="PS00463">
    <property type="entry name" value="ZN2_CY6_FUNGAL_1"/>
    <property type="match status" value="1"/>
</dbReference>
<dbReference type="AlphaFoldDB" id="A0AAD4KQA0"/>
<evidence type="ECO:0000256" key="5">
    <source>
        <dbReference type="ARBA" id="ARBA00023163"/>
    </source>
</evidence>
<evidence type="ECO:0000256" key="1">
    <source>
        <dbReference type="ARBA" id="ARBA00022723"/>
    </source>
</evidence>
<feature type="domain" description="Zn(2)-C6 fungal-type" evidence="8">
    <location>
        <begin position="44"/>
        <end position="73"/>
    </location>
</feature>
<dbReference type="InterPro" id="IPR036864">
    <property type="entry name" value="Zn2-C6_fun-type_DNA-bd_sf"/>
</dbReference>